<dbReference type="AlphaFoldDB" id="A0A9P0F4H3"/>
<reference evidence="4" key="1">
    <citation type="submission" date="2021-12" db="EMBL/GenBank/DDBJ databases">
        <authorList>
            <person name="King R."/>
        </authorList>
    </citation>
    <scope>NUCLEOTIDE SEQUENCE</scope>
</reference>
<feature type="region of interest" description="Disordered" evidence="1">
    <location>
        <begin position="55"/>
        <end position="74"/>
    </location>
</feature>
<evidence type="ECO:0000313" key="4">
    <source>
        <dbReference type="EMBL" id="CAH0391764.1"/>
    </source>
</evidence>
<feature type="compositionally biased region" description="Polar residues" evidence="1">
    <location>
        <begin position="55"/>
        <end position="66"/>
    </location>
</feature>
<proteinExistence type="predicted"/>
<evidence type="ECO:0000256" key="3">
    <source>
        <dbReference type="SAM" id="SignalP"/>
    </source>
</evidence>
<keyword evidence="2" id="KW-0812">Transmembrane</keyword>
<sequence length="260" mass="27759">MFQTMGFLVDNFLLLSLLLRISAIYGALPEHIELPPKEFLPSPVKYFSNEVNRDTNTVTDSSPNSEKQQEPRVGYINNSGYGSSASGLDYGSGYSGAPGLYSPVRLDIGVLVLGAIVGLGAIIIIPKILALFATGISAYASHAYGRGEPVDAAGIMDMMAKMDETLSNYNIDSSACMQKAVCSYFQPLSTPQGKADNGSPMLKMALNSGLVNFLIEGSKFKRAADEGKAGADCNLMYPGCPFSRQNIFASLKHLMATNAV</sequence>
<dbReference type="EMBL" id="OU963867">
    <property type="protein sequence ID" value="CAH0391764.1"/>
    <property type="molecule type" value="Genomic_DNA"/>
</dbReference>
<dbReference type="InterPro" id="IPR006631">
    <property type="entry name" value="DM4_12"/>
</dbReference>
<feature type="chain" id="PRO_5040279571" evidence="3">
    <location>
        <begin position="27"/>
        <end position="260"/>
    </location>
</feature>
<keyword evidence="5" id="KW-1185">Reference proteome</keyword>
<gene>
    <name evidence="4" type="ORF">BEMITA_LOCUS10352</name>
</gene>
<evidence type="ECO:0000313" key="5">
    <source>
        <dbReference type="Proteomes" id="UP001152759"/>
    </source>
</evidence>
<accession>A0A9P0F4H3</accession>
<organism evidence="4 5">
    <name type="scientific">Bemisia tabaci</name>
    <name type="common">Sweetpotato whitefly</name>
    <name type="synonym">Aleurodes tabaci</name>
    <dbReference type="NCBI Taxonomy" id="7038"/>
    <lineage>
        <taxon>Eukaryota</taxon>
        <taxon>Metazoa</taxon>
        <taxon>Ecdysozoa</taxon>
        <taxon>Arthropoda</taxon>
        <taxon>Hexapoda</taxon>
        <taxon>Insecta</taxon>
        <taxon>Pterygota</taxon>
        <taxon>Neoptera</taxon>
        <taxon>Paraneoptera</taxon>
        <taxon>Hemiptera</taxon>
        <taxon>Sternorrhyncha</taxon>
        <taxon>Aleyrodoidea</taxon>
        <taxon>Aleyrodidae</taxon>
        <taxon>Aleyrodinae</taxon>
        <taxon>Bemisia</taxon>
    </lineage>
</organism>
<feature type="transmembrane region" description="Helical" evidence="2">
    <location>
        <begin position="108"/>
        <end position="132"/>
    </location>
</feature>
<name>A0A9P0F4H3_BEMTA</name>
<keyword evidence="2" id="KW-1133">Transmembrane helix</keyword>
<feature type="signal peptide" evidence="3">
    <location>
        <begin position="1"/>
        <end position="26"/>
    </location>
</feature>
<evidence type="ECO:0000256" key="2">
    <source>
        <dbReference type="SAM" id="Phobius"/>
    </source>
</evidence>
<keyword evidence="2" id="KW-0472">Membrane</keyword>
<evidence type="ECO:0000256" key="1">
    <source>
        <dbReference type="SAM" id="MobiDB-lite"/>
    </source>
</evidence>
<protein>
    <submittedName>
        <fullName evidence="4">Uncharacterized protein</fullName>
    </submittedName>
</protein>
<keyword evidence="3" id="KW-0732">Signal</keyword>
<dbReference type="Pfam" id="PF07841">
    <property type="entry name" value="DM4_12"/>
    <property type="match status" value="1"/>
</dbReference>
<dbReference type="Proteomes" id="UP001152759">
    <property type="component" value="Chromosome 6"/>
</dbReference>